<dbReference type="PANTHER" id="PTHR43531:SF11">
    <property type="entry name" value="METHYL-ACCEPTING CHEMOTAXIS PROTEIN 3"/>
    <property type="match status" value="1"/>
</dbReference>
<dbReference type="RefSeq" id="WP_193183447.1">
    <property type="nucleotide sequence ID" value="NZ_JACVXA010000039.1"/>
</dbReference>
<dbReference type="GO" id="GO:0007165">
    <property type="term" value="P:signal transduction"/>
    <property type="evidence" value="ECO:0007669"/>
    <property type="project" value="UniProtKB-KW"/>
</dbReference>
<keyword evidence="6" id="KW-0472">Membrane</keyword>
<feature type="transmembrane region" description="Helical" evidence="6">
    <location>
        <begin position="15"/>
        <end position="37"/>
    </location>
</feature>
<dbReference type="FunFam" id="1.10.287.950:FF:000001">
    <property type="entry name" value="Methyl-accepting chemotaxis sensory transducer"/>
    <property type="match status" value="1"/>
</dbReference>
<dbReference type="GO" id="GO:0016020">
    <property type="term" value="C:membrane"/>
    <property type="evidence" value="ECO:0007669"/>
    <property type="project" value="UniProtKB-SubCell"/>
</dbReference>
<comment type="similarity">
    <text evidence="3">Belongs to the methyl-accepting chemotaxis (MCP) protein family.</text>
</comment>
<dbReference type="InterPro" id="IPR013587">
    <property type="entry name" value="Nitrate/nitrite_sensing"/>
</dbReference>
<organism evidence="9 10">
    <name type="scientific">Mangrovicoccus algicola</name>
    <dbReference type="NCBI Taxonomy" id="2771008"/>
    <lineage>
        <taxon>Bacteria</taxon>
        <taxon>Pseudomonadati</taxon>
        <taxon>Pseudomonadota</taxon>
        <taxon>Alphaproteobacteria</taxon>
        <taxon>Rhodobacterales</taxon>
        <taxon>Paracoccaceae</taxon>
        <taxon>Mangrovicoccus</taxon>
    </lineage>
</organism>
<keyword evidence="5" id="KW-0175">Coiled coil</keyword>
<proteinExistence type="inferred from homology"/>
<feature type="coiled-coil region" evidence="5">
    <location>
        <begin position="392"/>
        <end position="419"/>
    </location>
</feature>
<evidence type="ECO:0000256" key="2">
    <source>
        <dbReference type="ARBA" id="ARBA00022500"/>
    </source>
</evidence>
<dbReference type="PROSITE" id="PS50111">
    <property type="entry name" value="CHEMOTAXIS_TRANSDUC_2"/>
    <property type="match status" value="1"/>
</dbReference>
<dbReference type="InterPro" id="IPR004090">
    <property type="entry name" value="Chemotax_Me-accpt_rcpt"/>
</dbReference>
<evidence type="ECO:0000259" key="7">
    <source>
        <dbReference type="PROSITE" id="PS50111"/>
    </source>
</evidence>
<dbReference type="Gene3D" id="1.20.120.1530">
    <property type="match status" value="1"/>
</dbReference>
<dbReference type="Gene3D" id="6.10.340.10">
    <property type="match status" value="1"/>
</dbReference>
<evidence type="ECO:0000313" key="10">
    <source>
        <dbReference type="Proteomes" id="UP000609121"/>
    </source>
</evidence>
<dbReference type="GO" id="GO:0004888">
    <property type="term" value="F:transmembrane signaling receptor activity"/>
    <property type="evidence" value="ECO:0007669"/>
    <property type="project" value="InterPro"/>
</dbReference>
<dbReference type="Proteomes" id="UP000609121">
    <property type="component" value="Unassembled WGS sequence"/>
</dbReference>
<dbReference type="InterPro" id="IPR003660">
    <property type="entry name" value="HAMP_dom"/>
</dbReference>
<evidence type="ECO:0000256" key="6">
    <source>
        <dbReference type="SAM" id="Phobius"/>
    </source>
</evidence>
<dbReference type="CDD" id="cd11386">
    <property type="entry name" value="MCP_signal"/>
    <property type="match status" value="1"/>
</dbReference>
<evidence type="ECO:0000256" key="4">
    <source>
        <dbReference type="PROSITE-ProRule" id="PRU00284"/>
    </source>
</evidence>
<dbReference type="GO" id="GO:0006935">
    <property type="term" value="P:chemotaxis"/>
    <property type="evidence" value="ECO:0007669"/>
    <property type="project" value="UniProtKB-KW"/>
</dbReference>
<evidence type="ECO:0000313" key="9">
    <source>
        <dbReference type="EMBL" id="MBE3639113.1"/>
    </source>
</evidence>
<keyword evidence="10" id="KW-1185">Reference proteome</keyword>
<dbReference type="Pfam" id="PF08376">
    <property type="entry name" value="NIT"/>
    <property type="match status" value="1"/>
</dbReference>
<dbReference type="SUPFAM" id="SSF58104">
    <property type="entry name" value="Methyl-accepting chemotaxis protein (MCP) signaling domain"/>
    <property type="match status" value="1"/>
</dbReference>
<dbReference type="PRINTS" id="PR00260">
    <property type="entry name" value="CHEMTRNSDUCR"/>
</dbReference>
<feature type="domain" description="HAMP" evidence="8">
    <location>
        <begin position="344"/>
        <end position="390"/>
    </location>
</feature>
<evidence type="ECO:0000256" key="3">
    <source>
        <dbReference type="ARBA" id="ARBA00029447"/>
    </source>
</evidence>
<feature type="domain" description="Methyl-accepting transducer" evidence="7">
    <location>
        <begin position="536"/>
        <end position="765"/>
    </location>
</feature>
<comment type="caution">
    <text evidence="9">The sequence shown here is derived from an EMBL/GenBank/DDBJ whole genome shotgun (WGS) entry which is preliminary data.</text>
</comment>
<keyword evidence="2" id="KW-0145">Chemotaxis</keyword>
<dbReference type="EMBL" id="JACVXA010000039">
    <property type="protein sequence ID" value="MBE3639113.1"/>
    <property type="molecule type" value="Genomic_DNA"/>
</dbReference>
<evidence type="ECO:0000256" key="1">
    <source>
        <dbReference type="ARBA" id="ARBA00004370"/>
    </source>
</evidence>
<name>A0A8J6Z056_9RHOB</name>
<comment type="subcellular location">
    <subcellularLocation>
        <location evidence="1">Membrane</location>
    </subcellularLocation>
</comment>
<dbReference type="AlphaFoldDB" id="A0A8J6Z056"/>
<reference evidence="9" key="1">
    <citation type="submission" date="2020-09" db="EMBL/GenBank/DDBJ databases">
        <title>A novel bacterium of genus Mangrovicoccus, isolated from South China Sea.</title>
        <authorList>
            <person name="Huang H."/>
            <person name="Mo K."/>
            <person name="Hu Y."/>
        </authorList>
    </citation>
    <scope>NUCLEOTIDE SEQUENCE</scope>
    <source>
        <strain evidence="9">HB182678</strain>
    </source>
</reference>
<dbReference type="Pfam" id="PF00015">
    <property type="entry name" value="MCPsignal"/>
    <property type="match status" value="1"/>
</dbReference>
<evidence type="ECO:0000259" key="8">
    <source>
        <dbReference type="PROSITE" id="PS50885"/>
    </source>
</evidence>
<dbReference type="Pfam" id="PF18947">
    <property type="entry name" value="HAMP_2"/>
    <property type="match status" value="1"/>
</dbReference>
<evidence type="ECO:0000256" key="5">
    <source>
        <dbReference type="SAM" id="Coils"/>
    </source>
</evidence>
<dbReference type="InterPro" id="IPR051310">
    <property type="entry name" value="MCP_chemotaxis"/>
</dbReference>
<dbReference type="SMART" id="SM00283">
    <property type="entry name" value="MA"/>
    <property type="match status" value="1"/>
</dbReference>
<dbReference type="PROSITE" id="PS50885">
    <property type="entry name" value="HAMP"/>
    <property type="match status" value="2"/>
</dbReference>
<accession>A0A8J6Z056</accession>
<keyword evidence="4" id="KW-0807">Transducer</keyword>
<dbReference type="PANTHER" id="PTHR43531">
    <property type="entry name" value="PROTEIN ICFG"/>
    <property type="match status" value="1"/>
</dbReference>
<feature type="transmembrane region" description="Helical" evidence="6">
    <location>
        <begin position="315"/>
        <end position="337"/>
    </location>
</feature>
<gene>
    <name evidence="9" type="ORF">ICN82_12970</name>
</gene>
<keyword evidence="6" id="KW-1133">Transmembrane helix</keyword>
<dbReference type="Pfam" id="PF00672">
    <property type="entry name" value="HAMP"/>
    <property type="match status" value="1"/>
</dbReference>
<keyword evidence="6" id="KW-0812">Transmembrane</keyword>
<dbReference type="InterPro" id="IPR004089">
    <property type="entry name" value="MCPsignal_dom"/>
</dbReference>
<dbReference type="SMART" id="SM00304">
    <property type="entry name" value="HAMP"/>
    <property type="match status" value="2"/>
</dbReference>
<sequence>MTITTFLSRQSLRTIFLGAALLPMAAAVAFAIILIRAEAREMLETRQLGELMQLVDALGDLVHEQQKERGATSIFLSSKGAEFGPQLAAQREATDAASATLTGLIGKLDLATSDPDLSGQTAAILAKLQARPEIRDQVDAQTIPVPDAIGFYTAGNTIMLDQISRIGGRSSDSGVTASLGSFVAFLAAKERAGVERAVASGGFALGRFDLARLLVLQRLIAQQEMGFEFFLSNAPAPDRAAFEAMRALPETRAVWTYRDLAFAFPRTADLSGITGTDFFNASTVRINAMKDLEEQMSAEIAAMVGSLYRASFRSLCVALALLGILILGMSMALRAMLRCILEMLSGIAEAADRMSNGELKTALPTQTPRELGAIVVALDRFRTSIIEGRDLVAREARAKAAAEQRAADQKEEQRLYELRQEEAAAARRAERADRDKRNAEEIALVVNACARGDFSQRLGLDGKEGAIAEICAGVNRIGEVADRGLAEIRAALERIADGDLTHRMDDSLSGVFAEIGGVMARTIGNLGQTLARVSASAVTVNGSARELSTATDDLARRSERNAAMLEQTAASLNQMSSSIGTASEAAVSARQSVGTMSSRAEQGNEVVQGTIAQMEEISRAAESIEKVLGVIDDIAFQTNLLALNAGVEAARAGEAGRGFAVVASEVRALAQRSSESAREIADMMARSSESVRRGVEMAANSGEALRHIVGDIGEVSGAIDRIAATFQEAKLGISEISEATTQIDRTTQQNAAMFEETNAAIHTLETEARRLSEEMGAFKVDPDTASEHISAPAANVA</sequence>
<feature type="domain" description="HAMP" evidence="8">
    <location>
        <begin position="483"/>
        <end position="531"/>
    </location>
</feature>
<dbReference type="Gene3D" id="1.10.287.950">
    <property type="entry name" value="Methyl-accepting chemotaxis protein"/>
    <property type="match status" value="1"/>
</dbReference>
<protein>
    <submittedName>
        <fullName evidence="9">Methyl-accepting chemotaxis protein</fullName>
    </submittedName>
</protein>